<dbReference type="PROSITE" id="PS00138">
    <property type="entry name" value="SUBTILASE_SER"/>
    <property type="match status" value="1"/>
</dbReference>
<evidence type="ECO:0000313" key="10">
    <source>
        <dbReference type="EMBL" id="GFJ91379.1"/>
    </source>
</evidence>
<evidence type="ECO:0000256" key="8">
    <source>
        <dbReference type="SAM" id="SignalP"/>
    </source>
</evidence>
<dbReference type="InterPro" id="IPR023828">
    <property type="entry name" value="Peptidase_S8_Ser-AS"/>
</dbReference>
<feature type="active site" description="Charge relay system" evidence="5 6">
    <location>
        <position position="224"/>
    </location>
</feature>
<dbReference type="PANTHER" id="PTHR43399">
    <property type="entry name" value="SUBTILISIN-RELATED"/>
    <property type="match status" value="1"/>
</dbReference>
<dbReference type="PROSITE" id="PS51892">
    <property type="entry name" value="SUBTILASE"/>
    <property type="match status" value="1"/>
</dbReference>
<gene>
    <name evidence="10" type="ORF">Prum_050210</name>
</gene>
<dbReference type="InterPro" id="IPR000209">
    <property type="entry name" value="Peptidase_S8/S53_dom"/>
</dbReference>
<dbReference type="InterPro" id="IPR014756">
    <property type="entry name" value="Ig_E-set"/>
</dbReference>
<feature type="signal peptide" evidence="8">
    <location>
        <begin position="1"/>
        <end position="26"/>
    </location>
</feature>
<comment type="similarity">
    <text evidence="1 6 7">Belongs to the peptidase S8 family.</text>
</comment>
<dbReference type="InterPro" id="IPR015500">
    <property type="entry name" value="Peptidase_S8_subtilisin-rel"/>
</dbReference>
<reference evidence="10 11" key="2">
    <citation type="submission" date="2020-03" db="EMBL/GenBank/DDBJ databases">
        <authorList>
            <person name="Ichikawa N."/>
            <person name="Kimura A."/>
            <person name="Kitahashi Y."/>
            <person name="Uohara A."/>
        </authorList>
    </citation>
    <scope>NUCLEOTIDE SEQUENCE [LARGE SCALE GENOMIC DNA]</scope>
    <source>
        <strain evidence="10 11">NBRC 108638</strain>
    </source>
</reference>
<feature type="domain" description="Peptidase S8/S53" evidence="9">
    <location>
        <begin position="215"/>
        <end position="479"/>
    </location>
</feature>
<evidence type="ECO:0000256" key="2">
    <source>
        <dbReference type="ARBA" id="ARBA00022670"/>
    </source>
</evidence>
<dbReference type="GO" id="GO:0006508">
    <property type="term" value="P:proteolysis"/>
    <property type="evidence" value="ECO:0007669"/>
    <property type="project" value="UniProtKB-KW"/>
</dbReference>
<dbReference type="PIRSF" id="PIRSF037854">
    <property type="entry name" value="Dihydropyridine_esterase"/>
    <property type="match status" value="1"/>
</dbReference>
<dbReference type="InterPro" id="IPR022398">
    <property type="entry name" value="Peptidase_S8_His-AS"/>
</dbReference>
<keyword evidence="8" id="KW-0732">Signal</keyword>
<dbReference type="Gene3D" id="3.40.50.200">
    <property type="entry name" value="Peptidase S8/S53 domain"/>
    <property type="match status" value="1"/>
</dbReference>
<dbReference type="RefSeq" id="WP_345537105.1">
    <property type="nucleotide sequence ID" value="NZ_BAABJB010000010.1"/>
</dbReference>
<feature type="active site" description="Charge relay system" evidence="5 6">
    <location>
        <position position="256"/>
    </location>
</feature>
<dbReference type="SUPFAM" id="SSF81296">
    <property type="entry name" value="E set domains"/>
    <property type="match status" value="1"/>
</dbReference>
<name>A0A6V8L9Z3_9ACTN</name>
<evidence type="ECO:0000256" key="5">
    <source>
        <dbReference type="PIRSR" id="PIRSR615500-1"/>
    </source>
</evidence>
<dbReference type="InterPro" id="IPR051048">
    <property type="entry name" value="Peptidase_S8/S53_subtilisin"/>
</dbReference>
<keyword evidence="11" id="KW-1185">Reference proteome</keyword>
<evidence type="ECO:0000256" key="1">
    <source>
        <dbReference type="ARBA" id="ARBA00011073"/>
    </source>
</evidence>
<evidence type="ECO:0000256" key="7">
    <source>
        <dbReference type="RuleBase" id="RU003355"/>
    </source>
</evidence>
<dbReference type="PROSITE" id="PS00137">
    <property type="entry name" value="SUBTILASE_HIS"/>
    <property type="match status" value="1"/>
</dbReference>
<dbReference type="InterPro" id="IPR036852">
    <property type="entry name" value="Peptidase_S8/S53_dom_sf"/>
</dbReference>
<keyword evidence="4 6" id="KW-0720">Serine protease</keyword>
<organism evidence="10 11">
    <name type="scientific">Phytohabitans rumicis</name>
    <dbReference type="NCBI Taxonomy" id="1076125"/>
    <lineage>
        <taxon>Bacteria</taxon>
        <taxon>Bacillati</taxon>
        <taxon>Actinomycetota</taxon>
        <taxon>Actinomycetes</taxon>
        <taxon>Micromonosporales</taxon>
        <taxon>Micromonosporaceae</taxon>
    </lineage>
</organism>
<dbReference type="PRINTS" id="PR00723">
    <property type="entry name" value="SUBTILISIN"/>
</dbReference>
<feature type="chain" id="PRO_5028811202" evidence="8">
    <location>
        <begin position="27"/>
        <end position="1110"/>
    </location>
</feature>
<dbReference type="AlphaFoldDB" id="A0A6V8L9Z3"/>
<comment type="caution">
    <text evidence="10">The sequence shown here is derived from an EMBL/GenBank/DDBJ whole genome shotgun (WGS) entry which is preliminary data.</text>
</comment>
<keyword evidence="2 6" id="KW-0645">Protease</keyword>
<dbReference type="InterPro" id="IPR017297">
    <property type="entry name" value="Peptidase_S8A_DPH-A"/>
</dbReference>
<reference evidence="10 11" key="1">
    <citation type="submission" date="2020-03" db="EMBL/GenBank/DDBJ databases">
        <title>Whole genome shotgun sequence of Phytohabitans rumicis NBRC 108638.</title>
        <authorList>
            <person name="Komaki H."/>
            <person name="Tamura T."/>
        </authorList>
    </citation>
    <scope>NUCLEOTIDE SEQUENCE [LARGE SCALE GENOMIC DNA]</scope>
    <source>
        <strain evidence="10 11">NBRC 108638</strain>
    </source>
</reference>
<keyword evidence="3 6" id="KW-0378">Hydrolase</keyword>
<accession>A0A6V8L9Z3</accession>
<dbReference type="EMBL" id="BLPG01000001">
    <property type="protein sequence ID" value="GFJ91379.1"/>
    <property type="molecule type" value="Genomic_DNA"/>
</dbReference>
<evidence type="ECO:0000259" key="9">
    <source>
        <dbReference type="Pfam" id="PF00082"/>
    </source>
</evidence>
<dbReference type="Proteomes" id="UP000482960">
    <property type="component" value="Unassembled WGS sequence"/>
</dbReference>
<protein>
    <submittedName>
        <fullName evidence="10">Serine protease</fullName>
    </submittedName>
</protein>
<evidence type="ECO:0000256" key="3">
    <source>
        <dbReference type="ARBA" id="ARBA00022801"/>
    </source>
</evidence>
<dbReference type="Pfam" id="PF00082">
    <property type="entry name" value="Peptidase_S8"/>
    <property type="match status" value="1"/>
</dbReference>
<evidence type="ECO:0000256" key="4">
    <source>
        <dbReference type="ARBA" id="ARBA00022825"/>
    </source>
</evidence>
<dbReference type="SUPFAM" id="SSF52743">
    <property type="entry name" value="Subtilisin-like"/>
    <property type="match status" value="1"/>
</dbReference>
<dbReference type="PANTHER" id="PTHR43399:SF4">
    <property type="entry name" value="CELL WALL-ASSOCIATED PROTEASE"/>
    <property type="match status" value="1"/>
</dbReference>
<dbReference type="GO" id="GO:0004252">
    <property type="term" value="F:serine-type endopeptidase activity"/>
    <property type="evidence" value="ECO:0007669"/>
    <property type="project" value="UniProtKB-UniRule"/>
</dbReference>
<proteinExistence type="inferred from homology"/>
<feature type="active site" description="Charge relay system" evidence="5 6">
    <location>
        <position position="432"/>
    </location>
</feature>
<dbReference type="InterPro" id="IPR023827">
    <property type="entry name" value="Peptidase_S8_Asp-AS"/>
</dbReference>
<evidence type="ECO:0000313" key="11">
    <source>
        <dbReference type="Proteomes" id="UP000482960"/>
    </source>
</evidence>
<sequence>MQLRGKLLATALATGLVLGTAQAGWAAPGADAASAGTATGSRGIAVTLLTGDQILLASADADSVAVRPGKNRQGVRFATYRSRDALYVIPADAQPLVQAGKLDKRLFDVRGLIRAGYHDAVRDSLPLIVQYGQGAAAQRAGATLSAAGAKVTRQLAPVGGAALAAKKDRAAEIWAAVTAQTSVKKIWLDGKRRVSLDKSVPQIGAPAAWQAGYTGEGITVAVLDTGIDTTHPDLAGKVAESRNFTEDPENRDIIGHGTHVASTIAGSGAASGGKYKGVAPDATLLSGKVCESTFCTESAILAGMEWAAAEKHATAINLSLGGGDTPEIDPLEEAVDRLTAETGTLFVIAAGNSGSGDGTIDSPGSADAALTVGAVDKSDELAEFSSRGPRVGDDGMKPDITAPGVDIVAAKAAGTEMGETVDGQYVSASGTSMATPHVVGAVALLAEQHPDWKAGQLKATLTAAAKPNPSLTAYQQGAGRVDVARAITQTVTTDPVGVSFGRPLWPHNDDEPIARTVTYRNGGTAAVTLDLGVAINGPDGAPAPAGMFTPSATQITVPAGGQAQVTVTANTRVAGPDGLYSGQLVATGGSSVVQTALGVNKEVESYNVTVTYLDRNGATPERYLGLIIGLDSFYLGDVFNEEGTATRRVPKGRYSLSAFLDTRRGEDDFETTLVVQPLVNVTKDTAVTLDARQGKPVLTTIPERSAVPALIDISFVHFTSYGWSFSIGVWADAWDQVTTAQIGAAPPASEFVSYVASQWAKPDAEGSFADSPYFYGVAESFPGRLPTGYTKHYQARDLATVRQEFGVAPAGLTAERFIFPELSENLGASAIVLPTDLPGRRTEYFSTKGVKWAPEMWFGVVDEEGWLNAQAVLVQTPVAYRAGTVHRDAWNTGPFGPVLGTPRWDFQWVSRQGDQIYVDMSFYGDRAGHQGYSLTDTSRTALYRNGKLVGEFECSACGAFEVPPGQAVYRLEAADTRSVGDLTTKVSGVWTFRSAHVGGERFAKLPVSVVRFAPRLDVNNAAPAGKAYEIPVTVQRQPGAPGGRVKTLTVEVSYDDGKTWQKASLRKTKDGWVAKVKHPRGGGFVSLRAAARDTLGNTVTQTVIHAYRLK</sequence>
<evidence type="ECO:0000256" key="6">
    <source>
        <dbReference type="PROSITE-ProRule" id="PRU01240"/>
    </source>
</evidence>
<dbReference type="PROSITE" id="PS00136">
    <property type="entry name" value="SUBTILASE_ASP"/>
    <property type="match status" value="1"/>
</dbReference>